<evidence type="ECO:0000256" key="4">
    <source>
        <dbReference type="RuleBase" id="RU000574"/>
    </source>
</evidence>
<feature type="region of interest" description="Disordered" evidence="5">
    <location>
        <begin position="55"/>
        <end position="83"/>
    </location>
</feature>
<dbReference type="InterPro" id="IPR057260">
    <property type="entry name" value="Ribosomal_L19e_C"/>
</dbReference>
<dbReference type="EMBL" id="HG739086">
    <property type="protein sequence ID" value="CDO98337.1"/>
    <property type="molecule type" value="Genomic_DNA"/>
</dbReference>
<dbReference type="PROSITE" id="PS00526">
    <property type="entry name" value="RIBOSOMAL_L19E"/>
    <property type="match status" value="1"/>
</dbReference>
<sequence>MVSLRLQKRLAASILKCGRGKVWLDPNETNDISTANSRMAIRMLIKDGFIIKRPRKVHSRSRAREGKEAKREGRHTGYGKRKGTREARLATKVLWMRRTRILRRLLQRYRECNRIDRHMYHDMYLKVKGNEFKNKRVLMENIHKFKVKKIRETSLYNQLRARKAHSKSAAMDQKQ</sequence>
<dbReference type="InterPro" id="IPR015972">
    <property type="entry name" value="Ribosomal_eL19_dom1"/>
</dbReference>
<dbReference type="GO" id="GO:0022625">
    <property type="term" value="C:cytosolic large ribosomal subunit"/>
    <property type="evidence" value="ECO:0007669"/>
    <property type="project" value="InterPro"/>
</dbReference>
<evidence type="ECO:0000259" key="6">
    <source>
        <dbReference type="SMART" id="SM01416"/>
    </source>
</evidence>
<dbReference type="Pfam" id="PF25476">
    <property type="entry name" value="Ribosomal_L19e_C"/>
    <property type="match status" value="1"/>
</dbReference>
<dbReference type="Gene3D" id="1.10.1650.10">
    <property type="match status" value="1"/>
</dbReference>
<dbReference type="GO" id="GO:0006412">
    <property type="term" value="P:translation"/>
    <property type="evidence" value="ECO:0007669"/>
    <property type="project" value="InterPro"/>
</dbReference>
<protein>
    <recommendedName>
        <fullName evidence="4">Ribosomal protein L19</fullName>
    </recommendedName>
</protein>
<dbReference type="OrthoDB" id="5407653at2759"/>
<keyword evidence="3 4" id="KW-0687">Ribonucleoprotein</keyword>
<dbReference type="InterPro" id="IPR023638">
    <property type="entry name" value="Ribosomal_eL19_CS"/>
</dbReference>
<dbReference type="GO" id="GO:0003735">
    <property type="term" value="F:structural constituent of ribosome"/>
    <property type="evidence" value="ECO:0007669"/>
    <property type="project" value="InterPro"/>
</dbReference>
<feature type="compositionally biased region" description="Basic and acidic residues" evidence="5">
    <location>
        <begin position="62"/>
        <end position="75"/>
    </location>
</feature>
<evidence type="ECO:0000256" key="3">
    <source>
        <dbReference type="ARBA" id="ARBA00023274"/>
    </source>
</evidence>
<dbReference type="Gene3D" id="1.10.1200.240">
    <property type="match status" value="1"/>
</dbReference>
<name>A0A068TQN1_COFCA</name>
<dbReference type="STRING" id="49390.A0A068TQN1"/>
<reference evidence="8" key="1">
    <citation type="journal article" date="2014" name="Science">
        <title>The coffee genome provides insight into the convergent evolution of caffeine biosynthesis.</title>
        <authorList>
            <person name="Denoeud F."/>
            <person name="Carretero-Paulet L."/>
            <person name="Dereeper A."/>
            <person name="Droc G."/>
            <person name="Guyot R."/>
            <person name="Pietrella M."/>
            <person name="Zheng C."/>
            <person name="Alberti A."/>
            <person name="Anthony F."/>
            <person name="Aprea G."/>
            <person name="Aury J.M."/>
            <person name="Bento P."/>
            <person name="Bernard M."/>
            <person name="Bocs S."/>
            <person name="Campa C."/>
            <person name="Cenci A."/>
            <person name="Combes M.C."/>
            <person name="Crouzillat D."/>
            <person name="Da Silva C."/>
            <person name="Daddiego L."/>
            <person name="De Bellis F."/>
            <person name="Dussert S."/>
            <person name="Garsmeur O."/>
            <person name="Gayraud T."/>
            <person name="Guignon V."/>
            <person name="Jahn K."/>
            <person name="Jamilloux V."/>
            <person name="Joet T."/>
            <person name="Labadie K."/>
            <person name="Lan T."/>
            <person name="Leclercq J."/>
            <person name="Lepelley M."/>
            <person name="Leroy T."/>
            <person name="Li L.T."/>
            <person name="Librado P."/>
            <person name="Lopez L."/>
            <person name="Munoz A."/>
            <person name="Noel B."/>
            <person name="Pallavicini A."/>
            <person name="Perrotta G."/>
            <person name="Poncet V."/>
            <person name="Pot D."/>
            <person name="Priyono X."/>
            <person name="Rigoreau M."/>
            <person name="Rouard M."/>
            <person name="Rozas J."/>
            <person name="Tranchant-Dubreuil C."/>
            <person name="VanBuren R."/>
            <person name="Zhang Q."/>
            <person name="Andrade A.C."/>
            <person name="Argout X."/>
            <person name="Bertrand B."/>
            <person name="de Kochko A."/>
            <person name="Graziosi G."/>
            <person name="Henry R.J."/>
            <person name="Jayarama X."/>
            <person name="Ming R."/>
            <person name="Nagai C."/>
            <person name="Rounsley S."/>
            <person name="Sankoff D."/>
            <person name="Giuliano G."/>
            <person name="Albert V.A."/>
            <person name="Wincker P."/>
            <person name="Lashermes P."/>
        </authorList>
    </citation>
    <scope>NUCLEOTIDE SEQUENCE [LARGE SCALE GENOMIC DNA]</scope>
    <source>
        <strain evidence="8">cv. DH200-94</strain>
    </source>
</reference>
<dbReference type="NCBIfam" id="NF006343">
    <property type="entry name" value="PRK08570.1"/>
    <property type="match status" value="1"/>
</dbReference>
<dbReference type="InterPro" id="IPR035970">
    <property type="entry name" value="60S_ribosomal_eL19_sf"/>
</dbReference>
<dbReference type="InParanoid" id="A0A068TQN1"/>
<evidence type="ECO:0000256" key="1">
    <source>
        <dbReference type="ARBA" id="ARBA00011082"/>
    </source>
</evidence>
<dbReference type="PANTHER" id="PTHR10722">
    <property type="entry name" value="60S RIBOSOMAL PROTEIN L19"/>
    <property type="match status" value="1"/>
</dbReference>
<comment type="similarity">
    <text evidence="1 4">Belongs to the eukaryotic ribosomal protein eL19 family.</text>
</comment>
<dbReference type="Pfam" id="PF01280">
    <property type="entry name" value="Ribosomal_L19e"/>
    <property type="match status" value="1"/>
</dbReference>
<keyword evidence="2 4" id="KW-0689">Ribosomal protein</keyword>
<evidence type="ECO:0000313" key="7">
    <source>
        <dbReference type="EMBL" id="CDO98337.1"/>
    </source>
</evidence>
<dbReference type="InterPro" id="IPR039547">
    <property type="entry name" value="Ribosomal_eL19"/>
</dbReference>
<dbReference type="InterPro" id="IPR000196">
    <property type="entry name" value="Ribosomal_eL19_dom"/>
</dbReference>
<dbReference type="Gramene" id="CDO98337">
    <property type="protein sequence ID" value="CDO98337"/>
    <property type="gene ID" value="GSCOC_T00022400001"/>
</dbReference>
<dbReference type="FunFam" id="1.10.1650.10:FF:000001">
    <property type="entry name" value="Ribosomal protein L19"/>
    <property type="match status" value="1"/>
</dbReference>
<evidence type="ECO:0000313" key="8">
    <source>
        <dbReference type="Proteomes" id="UP000295252"/>
    </source>
</evidence>
<dbReference type="SMART" id="SM01416">
    <property type="entry name" value="Ribosomal_L19e"/>
    <property type="match status" value="1"/>
</dbReference>
<dbReference type="FunFam" id="1.10.1200.240:FF:000001">
    <property type="entry name" value="Ribosomal protein L19"/>
    <property type="match status" value="1"/>
</dbReference>
<dbReference type="Proteomes" id="UP000295252">
    <property type="component" value="Chromosome VI"/>
</dbReference>
<keyword evidence="8" id="KW-1185">Reference proteome</keyword>
<evidence type="ECO:0000256" key="2">
    <source>
        <dbReference type="ARBA" id="ARBA00022980"/>
    </source>
</evidence>
<dbReference type="PhylomeDB" id="A0A068TQN1"/>
<dbReference type="SUPFAM" id="SSF48140">
    <property type="entry name" value="Ribosomal protein L19 (L19e)"/>
    <property type="match status" value="1"/>
</dbReference>
<evidence type="ECO:0000256" key="5">
    <source>
        <dbReference type="SAM" id="MobiDB-lite"/>
    </source>
</evidence>
<dbReference type="GO" id="GO:0003729">
    <property type="term" value="F:mRNA binding"/>
    <property type="evidence" value="ECO:0007669"/>
    <property type="project" value="UniProtKB-ARBA"/>
</dbReference>
<dbReference type="HAMAP" id="MF_01475">
    <property type="entry name" value="Ribosomal_eL19"/>
    <property type="match status" value="1"/>
</dbReference>
<accession>A0A068TQN1</accession>
<feature type="domain" description="Large ribosomal subunit protein eL19" evidence="6">
    <location>
        <begin position="3"/>
        <end position="146"/>
    </location>
</feature>
<dbReference type="AlphaFoldDB" id="A0A068TQN1"/>
<proteinExistence type="inferred from homology"/>
<dbReference type="InterPro" id="IPR057259">
    <property type="entry name" value="Ribosomal_L19e"/>
</dbReference>
<gene>
    <name evidence="7" type="ORF">GSCOC_T00022400001</name>
</gene>
<organism evidence="7 8">
    <name type="scientific">Coffea canephora</name>
    <name type="common">Robusta coffee</name>
    <dbReference type="NCBI Taxonomy" id="49390"/>
    <lineage>
        <taxon>Eukaryota</taxon>
        <taxon>Viridiplantae</taxon>
        <taxon>Streptophyta</taxon>
        <taxon>Embryophyta</taxon>
        <taxon>Tracheophyta</taxon>
        <taxon>Spermatophyta</taxon>
        <taxon>Magnoliopsida</taxon>
        <taxon>eudicotyledons</taxon>
        <taxon>Gunneridae</taxon>
        <taxon>Pentapetalae</taxon>
        <taxon>asterids</taxon>
        <taxon>lamiids</taxon>
        <taxon>Gentianales</taxon>
        <taxon>Rubiaceae</taxon>
        <taxon>Ixoroideae</taxon>
        <taxon>Gardenieae complex</taxon>
        <taxon>Bertiereae - Coffeeae clade</taxon>
        <taxon>Coffeeae</taxon>
        <taxon>Coffea</taxon>
    </lineage>
</organism>